<dbReference type="EMBL" id="JAVDVI010000006">
    <property type="protein sequence ID" value="MDR6967627.1"/>
    <property type="molecule type" value="Genomic_DNA"/>
</dbReference>
<evidence type="ECO:0000313" key="2">
    <source>
        <dbReference type="Proteomes" id="UP001255185"/>
    </source>
</evidence>
<name>A0ABU1TQI0_9FLAO</name>
<dbReference type="RefSeq" id="WP_310025849.1">
    <property type="nucleotide sequence ID" value="NZ_JAVDVI010000006.1"/>
</dbReference>
<gene>
    <name evidence="1" type="ORF">J2X31_001639</name>
</gene>
<organism evidence="1 2">
    <name type="scientific">Flavobacterium arsenatis</name>
    <dbReference type="NCBI Taxonomy" id="1484332"/>
    <lineage>
        <taxon>Bacteria</taxon>
        <taxon>Pseudomonadati</taxon>
        <taxon>Bacteroidota</taxon>
        <taxon>Flavobacteriia</taxon>
        <taxon>Flavobacteriales</taxon>
        <taxon>Flavobacteriaceae</taxon>
        <taxon>Flavobacterium</taxon>
    </lineage>
</organism>
<sequence>MEEFKDQAEQLFYHYKETKLPVPNLRQQMLDSGYMDTVYDDFRSELIAIKSGIVSSADDAQKCNVVIEELVLKLKDVVEESL</sequence>
<evidence type="ECO:0000313" key="1">
    <source>
        <dbReference type="EMBL" id="MDR6967627.1"/>
    </source>
</evidence>
<keyword evidence="2" id="KW-1185">Reference proteome</keyword>
<accession>A0ABU1TQI0</accession>
<reference evidence="1 2" key="1">
    <citation type="submission" date="2023-07" db="EMBL/GenBank/DDBJ databases">
        <title>Sorghum-associated microbial communities from plants grown in Nebraska, USA.</title>
        <authorList>
            <person name="Schachtman D."/>
        </authorList>
    </citation>
    <scope>NUCLEOTIDE SEQUENCE [LARGE SCALE GENOMIC DNA]</scope>
    <source>
        <strain evidence="1 2">3773</strain>
    </source>
</reference>
<protein>
    <submittedName>
        <fullName evidence="1">Uncharacterized protein</fullName>
    </submittedName>
</protein>
<comment type="caution">
    <text evidence="1">The sequence shown here is derived from an EMBL/GenBank/DDBJ whole genome shotgun (WGS) entry which is preliminary data.</text>
</comment>
<proteinExistence type="predicted"/>
<dbReference type="Proteomes" id="UP001255185">
    <property type="component" value="Unassembled WGS sequence"/>
</dbReference>